<dbReference type="RefSeq" id="WP_209695149.1">
    <property type="nucleotide sequence ID" value="NZ_BAAAVU010000009.1"/>
</dbReference>
<name>A0ABS4UL74_9ACTN</name>
<evidence type="ECO:0000313" key="2">
    <source>
        <dbReference type="Proteomes" id="UP000755585"/>
    </source>
</evidence>
<comment type="caution">
    <text evidence="1">The sequence shown here is derived from an EMBL/GenBank/DDBJ whole genome shotgun (WGS) entry which is preliminary data.</text>
</comment>
<evidence type="ECO:0000313" key="1">
    <source>
        <dbReference type="EMBL" id="MBP2352393.1"/>
    </source>
</evidence>
<proteinExistence type="predicted"/>
<gene>
    <name evidence="1" type="ORF">JOF29_003476</name>
</gene>
<sequence length="186" mass="20322">MGSDTNSWSMSFPSRPPAGQFKLPDIAVMTVRSTGAIRFAPRTLRCWIARDQIAVRSSTGELIWVEDTTAPTSNPDEEVAWVSPKAPEAPALRDLSSLCAWLGLHPSAVTRTSTTDQFLGRAVHRYDAHDLQDSRFTPVSITEDDESGAILKISATSISRGPLQLEASTFDLVPWSADYFTPTSPI</sequence>
<dbReference type="Proteomes" id="UP000755585">
    <property type="component" value="Unassembled WGS sequence"/>
</dbReference>
<organism evidence="1 2">
    <name type="scientific">Kribbella aluminosa</name>
    <dbReference type="NCBI Taxonomy" id="416017"/>
    <lineage>
        <taxon>Bacteria</taxon>
        <taxon>Bacillati</taxon>
        <taxon>Actinomycetota</taxon>
        <taxon>Actinomycetes</taxon>
        <taxon>Propionibacteriales</taxon>
        <taxon>Kribbellaceae</taxon>
        <taxon>Kribbella</taxon>
    </lineage>
</organism>
<accession>A0ABS4UL74</accession>
<protein>
    <submittedName>
        <fullName evidence="1">Uncharacterized protein</fullName>
    </submittedName>
</protein>
<reference evidence="1 2" key="1">
    <citation type="submission" date="2021-03" db="EMBL/GenBank/DDBJ databases">
        <title>Sequencing the genomes of 1000 actinobacteria strains.</title>
        <authorList>
            <person name="Klenk H.-P."/>
        </authorList>
    </citation>
    <scope>NUCLEOTIDE SEQUENCE [LARGE SCALE GENOMIC DNA]</scope>
    <source>
        <strain evidence="1 2">DSM 18824</strain>
    </source>
</reference>
<keyword evidence="2" id="KW-1185">Reference proteome</keyword>
<dbReference type="EMBL" id="JAGINT010000001">
    <property type="protein sequence ID" value="MBP2352393.1"/>
    <property type="molecule type" value="Genomic_DNA"/>
</dbReference>